<name>V4CSL7_LOTGI</name>
<accession>V4CSL7</accession>
<dbReference type="SUPFAM" id="SSF52058">
    <property type="entry name" value="L domain-like"/>
    <property type="match status" value="1"/>
</dbReference>
<dbReference type="Gene3D" id="3.80.10.10">
    <property type="entry name" value="Ribonuclease Inhibitor"/>
    <property type="match status" value="1"/>
</dbReference>
<dbReference type="PROSITE" id="PS51450">
    <property type="entry name" value="LRR"/>
    <property type="match status" value="1"/>
</dbReference>
<dbReference type="PANTHER" id="PTHR46759">
    <property type="entry name" value="LEUCINE-RICH REPEAT-CONTAINING PROTEIN 72"/>
    <property type="match status" value="1"/>
</dbReference>
<dbReference type="InterPro" id="IPR032675">
    <property type="entry name" value="LRR_dom_sf"/>
</dbReference>
<dbReference type="Proteomes" id="UP000030746">
    <property type="component" value="Unassembled WGS sequence"/>
</dbReference>
<dbReference type="CTD" id="20247532"/>
<evidence type="ECO:0000313" key="3">
    <source>
        <dbReference type="Proteomes" id="UP000030746"/>
    </source>
</evidence>
<dbReference type="HOGENOM" id="CLU_336868_0_0_1"/>
<sequence length="846" mass="95891">MAILTLLTGICRFLVIWGTSKLFQILIPNSLIIRERATGPLPSLEYLDLSNLSLVEVERLGSCKKVQYLNLHGNNLQDVNNLQYSPNLWSVNLSCNKLQCLDGLSRFLCFGELILSNNDLSWKELVKIRHIHILNLSLHGNPQLEKDQYYRIHVIDCLPNVWMLDGRIVTSAERIQVKNFFQDSALSEHPVRRKLTRDWFITSAMKNIELTGLFGQKAASVLTKFPVSAVHNIEMDKKRLLYLAYNLQEDMTVTQKATKRKYGILKHKKDFVEELLTVRNEEREKCNMLLIILVASLEFILPTHLVQETLEVAQLQKMGKVHTMDLFFLPRDIRCKVVSVLLSAVKIDKDIKENGGLYDKLYLCLFYTICELTKISQSKTVDTQKPNKYHALHKEYRSLLAAEMTQLLCIVPDLFDYVEKDMGIINILTIATGDSDISMILTQNLHLGTLQGRDRKSICEELSEIILTKVETNMMNLSNSTPRSIESDVIISKMKALPIKEVNLALYNSDYLMKGLPSPEHSNIKQDPNQPIAELGDEILLGPQTIGKIMSLPQPGIALISIDEVPVSNGSMESKLKDQEDHYTYINMNYLHWENHSQMWKPRGTVGDKFTIQSIESFQQDLEGGTETSNETYRPNSPAECFPLASGAGNYRPTEPLIYTPRQYTTAITHTAPNKTHKVPRPLSSVFKDKLDLKLDIRKRPKSAVALRSSSPRSQGRQTEGSHKMVDWKEREDQNFQNGDHTRLEGQGCHHGDDVRQKSNDDVGNTELKDVGSVNALTSSSKTKSPIGVFITTGNEADQESSTNNVDQYITNMIESCIDKALDSFREDPTEQSELKNSTSNEMEVS</sequence>
<organism evidence="2 3">
    <name type="scientific">Lottia gigantea</name>
    <name type="common">Giant owl limpet</name>
    <dbReference type="NCBI Taxonomy" id="225164"/>
    <lineage>
        <taxon>Eukaryota</taxon>
        <taxon>Metazoa</taxon>
        <taxon>Spiralia</taxon>
        <taxon>Lophotrochozoa</taxon>
        <taxon>Mollusca</taxon>
        <taxon>Gastropoda</taxon>
        <taxon>Patellogastropoda</taxon>
        <taxon>Lottioidea</taxon>
        <taxon>Lottiidae</taxon>
        <taxon>Lottia</taxon>
    </lineage>
</organism>
<feature type="region of interest" description="Disordered" evidence="1">
    <location>
        <begin position="825"/>
        <end position="846"/>
    </location>
</feature>
<dbReference type="AlphaFoldDB" id="V4CSL7"/>
<evidence type="ECO:0000256" key="1">
    <source>
        <dbReference type="SAM" id="MobiDB-lite"/>
    </source>
</evidence>
<proteinExistence type="predicted"/>
<evidence type="ECO:0000313" key="2">
    <source>
        <dbReference type="EMBL" id="ESP05535.1"/>
    </source>
</evidence>
<dbReference type="EMBL" id="KB199650">
    <property type="protein sequence ID" value="ESP05535.1"/>
    <property type="molecule type" value="Genomic_DNA"/>
</dbReference>
<dbReference type="STRING" id="225164.V4CSL7"/>
<dbReference type="RefSeq" id="XP_009044080.1">
    <property type="nucleotide sequence ID" value="XM_009045832.1"/>
</dbReference>
<gene>
    <name evidence="2" type="ORF">LOTGIDRAFT_228077</name>
</gene>
<dbReference type="InterPro" id="IPR042655">
    <property type="entry name" value="LRC72"/>
</dbReference>
<dbReference type="InterPro" id="IPR001611">
    <property type="entry name" value="Leu-rich_rpt"/>
</dbReference>
<feature type="region of interest" description="Disordered" evidence="1">
    <location>
        <begin position="702"/>
        <end position="765"/>
    </location>
</feature>
<dbReference type="GeneID" id="20247532"/>
<feature type="compositionally biased region" description="Basic and acidic residues" evidence="1">
    <location>
        <begin position="720"/>
        <end position="761"/>
    </location>
</feature>
<dbReference type="KEGG" id="lgi:LOTGIDRAFT_228077"/>
<reference evidence="2 3" key="1">
    <citation type="journal article" date="2013" name="Nature">
        <title>Insights into bilaterian evolution from three spiralian genomes.</title>
        <authorList>
            <person name="Simakov O."/>
            <person name="Marletaz F."/>
            <person name="Cho S.J."/>
            <person name="Edsinger-Gonzales E."/>
            <person name="Havlak P."/>
            <person name="Hellsten U."/>
            <person name="Kuo D.H."/>
            <person name="Larsson T."/>
            <person name="Lv J."/>
            <person name="Arendt D."/>
            <person name="Savage R."/>
            <person name="Osoegawa K."/>
            <person name="de Jong P."/>
            <person name="Grimwood J."/>
            <person name="Chapman J.A."/>
            <person name="Shapiro H."/>
            <person name="Aerts A."/>
            <person name="Otillar R.P."/>
            <person name="Terry A.Y."/>
            <person name="Boore J.L."/>
            <person name="Grigoriev I.V."/>
            <person name="Lindberg D.R."/>
            <person name="Seaver E.C."/>
            <person name="Weisblat D.A."/>
            <person name="Putnam N.H."/>
            <person name="Rokhsar D.S."/>
        </authorList>
    </citation>
    <scope>NUCLEOTIDE SEQUENCE [LARGE SCALE GENOMIC DNA]</scope>
</reference>
<dbReference type="PANTHER" id="PTHR46759:SF2">
    <property type="match status" value="1"/>
</dbReference>
<keyword evidence="3" id="KW-1185">Reference proteome</keyword>
<dbReference type="OrthoDB" id="5954088at2759"/>
<feature type="compositionally biased region" description="Polar residues" evidence="1">
    <location>
        <begin position="835"/>
        <end position="846"/>
    </location>
</feature>
<protein>
    <submittedName>
        <fullName evidence="2">Uncharacterized protein</fullName>
    </submittedName>
</protein>
<dbReference type="OMA" id="ANSLTCR"/>
<feature type="compositionally biased region" description="Polar residues" evidence="1">
    <location>
        <begin position="708"/>
        <end position="719"/>
    </location>
</feature>